<accession>A0ABW4ZT93</accession>
<dbReference type="Pfam" id="PF21835">
    <property type="entry name" value="YIEGIA_cap"/>
    <property type="match status" value="1"/>
</dbReference>
<name>A0ABW4ZT93_9BACL</name>
<dbReference type="Proteomes" id="UP001597343">
    <property type="component" value="Unassembled WGS sequence"/>
</dbReference>
<gene>
    <name evidence="1" type="ORF">ACFSOY_01615</name>
</gene>
<dbReference type="EMBL" id="JBHUIO010000002">
    <property type="protein sequence ID" value="MFD2168714.1"/>
    <property type="molecule type" value="Genomic_DNA"/>
</dbReference>
<reference evidence="2" key="1">
    <citation type="journal article" date="2019" name="Int. J. Syst. Evol. Microbiol.">
        <title>The Global Catalogue of Microorganisms (GCM) 10K type strain sequencing project: providing services to taxonomists for standard genome sequencing and annotation.</title>
        <authorList>
            <consortium name="The Broad Institute Genomics Platform"/>
            <consortium name="The Broad Institute Genome Sequencing Center for Infectious Disease"/>
            <person name="Wu L."/>
            <person name="Ma J."/>
        </authorList>
    </citation>
    <scope>NUCLEOTIDE SEQUENCE [LARGE SCALE GENOMIC DNA]</scope>
    <source>
        <strain evidence="2">CGMCC 1.13574</strain>
    </source>
</reference>
<organism evidence="1 2">
    <name type="scientific">Tumebacillus lipolyticus</name>
    <dbReference type="NCBI Taxonomy" id="1280370"/>
    <lineage>
        <taxon>Bacteria</taxon>
        <taxon>Bacillati</taxon>
        <taxon>Bacillota</taxon>
        <taxon>Bacilli</taxon>
        <taxon>Bacillales</taxon>
        <taxon>Alicyclobacillaceae</taxon>
        <taxon>Tumebacillus</taxon>
    </lineage>
</organism>
<dbReference type="InterPro" id="IPR054055">
    <property type="entry name" value="YpzH"/>
</dbReference>
<protein>
    <submittedName>
        <fullName evidence="1">Uncharacterized protein</fullName>
    </submittedName>
</protein>
<dbReference type="RefSeq" id="WP_386043679.1">
    <property type="nucleotide sequence ID" value="NZ_JBHUIO010000002.1"/>
</dbReference>
<sequence>MSMLNNFILAVCTTEKDCVSGSGPIFFCHTEEELQKTSLYLEKILDAMAHEVRPGTMILVKH</sequence>
<comment type="caution">
    <text evidence="1">The sequence shown here is derived from an EMBL/GenBank/DDBJ whole genome shotgun (WGS) entry which is preliminary data.</text>
</comment>
<evidence type="ECO:0000313" key="1">
    <source>
        <dbReference type="EMBL" id="MFD2168714.1"/>
    </source>
</evidence>
<evidence type="ECO:0000313" key="2">
    <source>
        <dbReference type="Proteomes" id="UP001597343"/>
    </source>
</evidence>
<keyword evidence="2" id="KW-1185">Reference proteome</keyword>
<proteinExistence type="predicted"/>